<name>A0A1R2D4D9_9CILI</name>
<gene>
    <name evidence="2" type="ORF">SteCoe_465</name>
</gene>
<reference evidence="2 3" key="1">
    <citation type="submission" date="2016-11" db="EMBL/GenBank/DDBJ databases">
        <title>The macronuclear genome of Stentor coeruleus: a giant cell with tiny introns.</title>
        <authorList>
            <person name="Slabodnick M."/>
            <person name="Ruby J.G."/>
            <person name="Reiff S.B."/>
            <person name="Swart E.C."/>
            <person name="Gosai S."/>
            <person name="Prabakaran S."/>
            <person name="Witkowska E."/>
            <person name="Larue G.E."/>
            <person name="Fisher S."/>
            <person name="Freeman R.M."/>
            <person name="Gunawardena J."/>
            <person name="Chu W."/>
            <person name="Stover N.A."/>
            <person name="Gregory B.D."/>
            <person name="Nowacki M."/>
            <person name="Derisi J."/>
            <person name="Roy S.W."/>
            <person name="Marshall W.F."/>
            <person name="Sood P."/>
        </authorList>
    </citation>
    <scope>NUCLEOTIDE SEQUENCE [LARGE SCALE GENOMIC DNA]</scope>
    <source>
        <strain evidence="2">WM001</strain>
    </source>
</reference>
<comment type="caution">
    <text evidence="2">The sequence shown here is derived from an EMBL/GenBank/DDBJ whole genome shotgun (WGS) entry which is preliminary data.</text>
</comment>
<evidence type="ECO:0000313" key="2">
    <source>
        <dbReference type="EMBL" id="OMJ96081.1"/>
    </source>
</evidence>
<proteinExistence type="predicted"/>
<feature type="region of interest" description="Disordered" evidence="1">
    <location>
        <begin position="14"/>
        <end position="37"/>
    </location>
</feature>
<keyword evidence="3" id="KW-1185">Reference proteome</keyword>
<sequence length="168" mass="18805">MPTHPPLKIGEVCPFSNKPHLHSSDSKKPPPGSRIKTNKKDLHIITNFCHCCIKKHHYSMNISDYNLKKLSALKGPEPSESSNDDLEVKESINWPELKSFGTSEELGSNDFVDKSEIHCINSSGSSTPHLYTDYKTRLNNLLLQNFGYSDDNEPLSDTIESVSSDSDN</sequence>
<dbReference type="AlphaFoldDB" id="A0A1R2D4D9"/>
<evidence type="ECO:0000256" key="1">
    <source>
        <dbReference type="SAM" id="MobiDB-lite"/>
    </source>
</evidence>
<organism evidence="2 3">
    <name type="scientific">Stentor coeruleus</name>
    <dbReference type="NCBI Taxonomy" id="5963"/>
    <lineage>
        <taxon>Eukaryota</taxon>
        <taxon>Sar</taxon>
        <taxon>Alveolata</taxon>
        <taxon>Ciliophora</taxon>
        <taxon>Postciliodesmatophora</taxon>
        <taxon>Heterotrichea</taxon>
        <taxon>Heterotrichida</taxon>
        <taxon>Stentoridae</taxon>
        <taxon>Stentor</taxon>
    </lineage>
</organism>
<dbReference type="Proteomes" id="UP000187209">
    <property type="component" value="Unassembled WGS sequence"/>
</dbReference>
<accession>A0A1R2D4D9</accession>
<evidence type="ECO:0000313" key="3">
    <source>
        <dbReference type="Proteomes" id="UP000187209"/>
    </source>
</evidence>
<dbReference type="EMBL" id="MPUH01000004">
    <property type="protein sequence ID" value="OMJ96081.1"/>
    <property type="molecule type" value="Genomic_DNA"/>
</dbReference>
<protein>
    <submittedName>
        <fullName evidence="2">Uncharacterized protein</fullName>
    </submittedName>
</protein>